<keyword evidence="6" id="KW-1185">Reference proteome</keyword>
<proteinExistence type="inferred from homology"/>
<feature type="domain" description="Amidohydrolase-related" evidence="2">
    <location>
        <begin position="7"/>
        <end position="294"/>
    </location>
</feature>
<reference evidence="4 6" key="2">
    <citation type="submission" date="2020-02" db="EMBL/GenBank/DDBJ databases">
        <title>Genome sequence of Parvularcula flava strain NH6-79.</title>
        <authorList>
            <person name="Abdul Karim M.H."/>
            <person name="Lam M.Q."/>
            <person name="Chen S.J."/>
            <person name="Yahya A."/>
            <person name="Shahir S."/>
            <person name="Shamsir M.S."/>
            <person name="Chong C.S."/>
        </authorList>
    </citation>
    <scope>NUCLEOTIDE SEQUENCE [LARGE SCALE GENOMIC DNA]</scope>
    <source>
        <strain evidence="4 6">NH6-79</strain>
    </source>
</reference>
<evidence type="ECO:0000313" key="5">
    <source>
        <dbReference type="Proteomes" id="UP000621856"/>
    </source>
</evidence>
<evidence type="ECO:0000259" key="2">
    <source>
        <dbReference type="Pfam" id="PF04909"/>
    </source>
</evidence>
<dbReference type="Gene3D" id="3.20.20.140">
    <property type="entry name" value="Metal-dependent hydrolases"/>
    <property type="match status" value="1"/>
</dbReference>
<dbReference type="InterPro" id="IPR006680">
    <property type="entry name" value="Amidohydro-rel"/>
</dbReference>
<dbReference type="Pfam" id="PF04909">
    <property type="entry name" value="Amidohydro_2"/>
    <property type="match status" value="1"/>
</dbReference>
<dbReference type="EMBL" id="VCJR02000001">
    <property type="protein sequence ID" value="NHK26422.1"/>
    <property type="molecule type" value="Genomic_DNA"/>
</dbReference>
<gene>
    <name evidence="4" type="ORF">FF098_000710</name>
    <name evidence="3" type="ORF">GCM10011355_01430</name>
</gene>
<dbReference type="AlphaFoldDB" id="A0A8J3ENX6"/>
<accession>A0A8J3ENX6</accession>
<evidence type="ECO:0000313" key="3">
    <source>
        <dbReference type="EMBL" id="GGH92287.1"/>
    </source>
</evidence>
<dbReference type="Proteomes" id="UP000818603">
    <property type="component" value="Unassembled WGS sequence"/>
</dbReference>
<protein>
    <submittedName>
        <fullName evidence="4">Amidohydrolase family protein</fullName>
    </submittedName>
</protein>
<comment type="similarity">
    <text evidence="1">Belongs to the metallo-dependent hydrolases superfamily.</text>
</comment>
<reference evidence="3" key="1">
    <citation type="journal article" date="2014" name="Int. J. Syst. Evol. Microbiol.">
        <title>Complete genome sequence of Corynebacterium casei LMG S-19264T (=DSM 44701T), isolated from a smear-ripened cheese.</title>
        <authorList>
            <consortium name="US DOE Joint Genome Institute (JGI-PGF)"/>
            <person name="Walter F."/>
            <person name="Albersmeier A."/>
            <person name="Kalinowski J."/>
            <person name="Ruckert C."/>
        </authorList>
    </citation>
    <scope>NUCLEOTIDE SEQUENCE</scope>
    <source>
        <strain evidence="3">CGMCC 1.14984</strain>
    </source>
</reference>
<evidence type="ECO:0000313" key="6">
    <source>
        <dbReference type="Proteomes" id="UP000818603"/>
    </source>
</evidence>
<dbReference type="InterPro" id="IPR032466">
    <property type="entry name" value="Metal_Hydrolase"/>
</dbReference>
<organism evidence="3 5">
    <name type="scientific">Aquisalinus luteolus</name>
    <dbReference type="NCBI Taxonomy" id="1566827"/>
    <lineage>
        <taxon>Bacteria</taxon>
        <taxon>Pseudomonadati</taxon>
        <taxon>Pseudomonadota</taxon>
        <taxon>Alphaproteobacteria</taxon>
        <taxon>Parvularculales</taxon>
        <taxon>Parvularculaceae</taxon>
        <taxon>Aquisalinus</taxon>
    </lineage>
</organism>
<dbReference type="PANTHER" id="PTHR43569:SF1">
    <property type="entry name" value="BLL3371 PROTEIN"/>
    <property type="match status" value="1"/>
</dbReference>
<dbReference type="GO" id="GO:0016787">
    <property type="term" value="F:hydrolase activity"/>
    <property type="evidence" value="ECO:0007669"/>
    <property type="project" value="InterPro"/>
</dbReference>
<reference evidence="3" key="3">
    <citation type="submission" date="2020-09" db="EMBL/GenBank/DDBJ databases">
        <authorList>
            <person name="Sun Q."/>
            <person name="Zhou Y."/>
        </authorList>
    </citation>
    <scope>NUCLEOTIDE SEQUENCE</scope>
    <source>
        <strain evidence="3">CGMCC 1.14984</strain>
    </source>
</reference>
<dbReference type="EMBL" id="BMGZ01000001">
    <property type="protein sequence ID" value="GGH92287.1"/>
    <property type="molecule type" value="Genomic_DNA"/>
</dbReference>
<name>A0A8J3ENX6_9PROT</name>
<sequence>MHDIPFVDAHVHFWDLDAIAHPWLTPPFSTDGLMGSVEAIATDYGPEEYAADAQRWTVAGTVHVDAGAAPELAVDESRWLDGLRTQHGAPTAMVAFAALNAPAVEETLAAHAGYSAVRGIRHIVNYHDDPYRTYTPVDLTVDPQWQAGFAKLAGYGLGFDLQAYPSQFAPLVPLLSAHEDIPVMINHAGMPFHDEKEEWRKGMAALAALPHCAVKVSGFGITDHDWTEESIRPYVLETIDLFGTDRVMFASDFPTDKLYADFDRCLSSYANIIAAFSDDEKRAMWGRNADRLYRMGLSL</sequence>
<dbReference type="RefSeq" id="WP_155135944.1">
    <property type="nucleotide sequence ID" value="NZ_BMGZ01000001.1"/>
</dbReference>
<evidence type="ECO:0000256" key="1">
    <source>
        <dbReference type="ARBA" id="ARBA00038310"/>
    </source>
</evidence>
<dbReference type="PANTHER" id="PTHR43569">
    <property type="entry name" value="AMIDOHYDROLASE"/>
    <property type="match status" value="1"/>
</dbReference>
<comment type="caution">
    <text evidence="3">The sequence shown here is derived from an EMBL/GenBank/DDBJ whole genome shotgun (WGS) entry which is preliminary data.</text>
</comment>
<dbReference type="SUPFAM" id="SSF51556">
    <property type="entry name" value="Metallo-dependent hydrolases"/>
    <property type="match status" value="1"/>
</dbReference>
<dbReference type="Proteomes" id="UP000621856">
    <property type="component" value="Unassembled WGS sequence"/>
</dbReference>
<evidence type="ECO:0000313" key="4">
    <source>
        <dbReference type="EMBL" id="NHK26422.1"/>
    </source>
</evidence>
<dbReference type="InterPro" id="IPR052350">
    <property type="entry name" value="Metallo-dep_Lactonases"/>
</dbReference>